<dbReference type="PROSITE" id="PS51932">
    <property type="entry name" value="BMV"/>
    <property type="match status" value="1"/>
</dbReference>
<dbReference type="GO" id="GO:0031470">
    <property type="term" value="C:carboxysome"/>
    <property type="evidence" value="ECO:0007669"/>
    <property type="project" value="UniProtKB-SubCell"/>
</dbReference>
<dbReference type="PANTHER" id="PTHR36539">
    <property type="entry name" value="ETHANOLAMINE UTILIZATION PROTEIN EUTN"/>
    <property type="match status" value="1"/>
</dbReference>
<dbReference type="AlphaFoldDB" id="A0AA42DQF3"/>
<evidence type="ECO:0000256" key="3">
    <source>
        <dbReference type="ARBA" id="ARBA00024446"/>
    </source>
</evidence>
<evidence type="ECO:0000256" key="1">
    <source>
        <dbReference type="ARBA" id="ARBA00023587"/>
    </source>
</evidence>
<evidence type="ECO:0000313" key="4">
    <source>
        <dbReference type="EMBL" id="MDA3733061.1"/>
    </source>
</evidence>
<dbReference type="InterPro" id="IPR004992">
    <property type="entry name" value="EutN_CcmL"/>
</dbReference>
<proteinExistence type="predicted"/>
<comment type="caution">
    <text evidence="4">The sequence shown here is derived from an EMBL/GenBank/DDBJ whole genome shotgun (WGS) entry which is preliminary data.</text>
</comment>
<organism evidence="4 5">
    <name type="scientific">Holtiella tumoricola</name>
    <dbReference type="NCBI Taxonomy" id="3018743"/>
    <lineage>
        <taxon>Bacteria</taxon>
        <taxon>Bacillati</taxon>
        <taxon>Bacillota</taxon>
        <taxon>Clostridia</taxon>
        <taxon>Lachnospirales</taxon>
        <taxon>Cellulosilyticaceae</taxon>
        <taxon>Holtiella</taxon>
    </lineage>
</organism>
<dbReference type="EMBL" id="JAQIFT010000059">
    <property type="protein sequence ID" value="MDA3733061.1"/>
    <property type="molecule type" value="Genomic_DNA"/>
</dbReference>
<gene>
    <name evidence="4" type="ORF">PBV87_16415</name>
</gene>
<keyword evidence="5" id="KW-1185">Reference proteome</keyword>
<dbReference type="Pfam" id="PF03319">
    <property type="entry name" value="EutN_CcmL"/>
    <property type="match status" value="1"/>
</dbReference>
<evidence type="ECO:0000256" key="2">
    <source>
        <dbReference type="ARBA" id="ARBA00023669"/>
    </source>
</evidence>
<dbReference type="RefSeq" id="WP_053984047.1">
    <property type="nucleotide sequence ID" value="NZ_JAQIFT010000059.1"/>
</dbReference>
<dbReference type="InterPro" id="IPR036677">
    <property type="entry name" value="EutN_CcmL_sf"/>
</dbReference>
<accession>A0AA42DQF3</accession>
<keyword evidence="3" id="KW-1283">Bacterial microcompartment</keyword>
<dbReference type="CDD" id="cd01614">
    <property type="entry name" value="EutN_CcmL"/>
    <property type="match status" value="1"/>
</dbReference>
<dbReference type="SUPFAM" id="SSF159133">
    <property type="entry name" value="EutN/CcmL-like"/>
    <property type="match status" value="1"/>
</dbReference>
<keyword evidence="2" id="KW-1282">Carboxysome</keyword>
<name>A0AA42DQF3_9FIRM</name>
<sequence length="91" mass="9547">MDVGRVIGNVWATKKDENLNGQKLLAIKILLDKEHERDGFVVASDIVGAGVGDLVLISHGGGARHAVGNSKAPIDSAVVGIVDSIEVLDYE</sequence>
<dbReference type="Proteomes" id="UP001169242">
    <property type="component" value="Unassembled WGS sequence"/>
</dbReference>
<comment type="subcellular location">
    <subcellularLocation>
        <location evidence="1">Carboxysome</location>
    </subcellularLocation>
</comment>
<reference evidence="4" key="1">
    <citation type="journal article" date="2023" name="Int. J. Syst. Evol. Microbiol.">
        <title>&lt;i&gt;Holtiella tumoricola&lt;/i&gt; gen. nov. sp. nov., isolated from a human clinical sample.</title>
        <authorList>
            <person name="Allen-Vercoe E."/>
            <person name="Daigneault M.C."/>
            <person name="Vancuren S.J."/>
            <person name="Cochrane K."/>
            <person name="O'Neal L.L."/>
            <person name="Sankaranarayanan K."/>
            <person name="Lawson P.A."/>
        </authorList>
    </citation>
    <scope>NUCLEOTIDE SEQUENCE</scope>
    <source>
        <strain evidence="4">CC70A</strain>
    </source>
</reference>
<dbReference type="PANTHER" id="PTHR36539:SF2">
    <property type="entry name" value="ETHANOLAMINE UTILIZATION PROTEIN"/>
    <property type="match status" value="1"/>
</dbReference>
<dbReference type="Gene3D" id="2.40.50.220">
    <property type="entry name" value="EutN/Ccml"/>
    <property type="match status" value="1"/>
</dbReference>
<protein>
    <submittedName>
        <fullName evidence="4">EutN/CcmL family microcompartment protein</fullName>
    </submittedName>
</protein>
<evidence type="ECO:0000313" key="5">
    <source>
        <dbReference type="Proteomes" id="UP001169242"/>
    </source>
</evidence>